<dbReference type="HOGENOM" id="CLU_1774239_0_0_11"/>
<protein>
    <submittedName>
        <fullName evidence="1">Uncharacterized protein</fullName>
    </submittedName>
</protein>
<organism evidence="1 2">
    <name type="scientific">Corynebacterium argentoratense DSM 44202</name>
    <dbReference type="NCBI Taxonomy" id="1348662"/>
    <lineage>
        <taxon>Bacteria</taxon>
        <taxon>Bacillati</taxon>
        <taxon>Actinomycetota</taxon>
        <taxon>Actinomycetes</taxon>
        <taxon>Mycobacteriales</taxon>
        <taxon>Corynebacteriaceae</taxon>
        <taxon>Corynebacterium</taxon>
    </lineage>
</organism>
<dbReference type="KEGG" id="caz:CARG_02040"/>
<accession>U3GYE4</accession>
<dbReference type="EMBL" id="CP006365">
    <property type="protein sequence ID" value="AGU14577.1"/>
    <property type="molecule type" value="Genomic_DNA"/>
</dbReference>
<dbReference type="STRING" id="1348662.CARG_02040"/>
<evidence type="ECO:0000313" key="1">
    <source>
        <dbReference type="EMBL" id="AGU14577.1"/>
    </source>
</evidence>
<keyword evidence="2" id="KW-1185">Reference proteome</keyword>
<sequence>MIIARMSKPDALEVLRSALTPEDDTLSERMQSLFQDRTALLARREALEESVIDGELDTSTFARVEKKIASQLAKIDEELQKITETLGADPLATELTEDVIFAEWWESASVEDRRRLTRLLMEIHILPGKQGARKFDPNRVKITWKT</sequence>
<dbReference type="Proteomes" id="UP000016943">
    <property type="component" value="Chromosome"/>
</dbReference>
<dbReference type="PATRIC" id="fig|1348662.3.peg.405"/>
<dbReference type="AlphaFoldDB" id="U3GYE4"/>
<proteinExistence type="predicted"/>
<evidence type="ECO:0000313" key="2">
    <source>
        <dbReference type="Proteomes" id="UP000016943"/>
    </source>
</evidence>
<reference evidence="1 2" key="1">
    <citation type="journal article" date="2013" name="Genome Announc.">
        <title>Whole-Genome Sequence of the Clinical Strain Corynebacterium argentoratense DSM 44202, Isolated from a Human Throat Specimen.</title>
        <authorList>
            <person name="Bomholt C."/>
            <person name="Glaub A."/>
            <person name="Gravermann K."/>
            <person name="Albersmeier A."/>
            <person name="Brinkrolf K."/>
            <person name="Ruckert C."/>
            <person name="Tauch A."/>
        </authorList>
    </citation>
    <scope>NUCLEOTIDE SEQUENCE [LARGE SCALE GENOMIC DNA]</scope>
    <source>
        <strain evidence="1">DSM 44202</strain>
    </source>
</reference>
<gene>
    <name evidence="1" type="ORF">CARG_02040</name>
</gene>
<name>U3GYE4_9CORY</name>
<dbReference type="eggNOG" id="COG1961">
    <property type="taxonomic scope" value="Bacteria"/>
</dbReference>